<evidence type="ECO:0000256" key="1">
    <source>
        <dbReference type="ARBA" id="ARBA00004123"/>
    </source>
</evidence>
<feature type="region of interest" description="Disordered" evidence="13">
    <location>
        <begin position="281"/>
        <end position="433"/>
    </location>
</feature>
<dbReference type="SMART" id="SM01291">
    <property type="entry name" value="N-SET"/>
    <property type="match status" value="1"/>
</dbReference>
<feature type="compositionally biased region" description="Basic and acidic residues" evidence="13">
    <location>
        <begin position="701"/>
        <end position="710"/>
    </location>
</feature>
<dbReference type="SUPFAM" id="SSF82199">
    <property type="entry name" value="SET domain"/>
    <property type="match status" value="1"/>
</dbReference>
<evidence type="ECO:0000256" key="10">
    <source>
        <dbReference type="ARBA" id="ARBA00047571"/>
    </source>
</evidence>
<dbReference type="SUPFAM" id="SSF54928">
    <property type="entry name" value="RNA-binding domain, RBD"/>
    <property type="match status" value="1"/>
</dbReference>
<name>A0A409YAK0_9AGAR</name>
<evidence type="ECO:0000259" key="15">
    <source>
        <dbReference type="PROSITE" id="PS50868"/>
    </source>
</evidence>
<evidence type="ECO:0000256" key="4">
    <source>
        <dbReference type="ARBA" id="ARBA00022603"/>
    </source>
</evidence>
<keyword evidence="6" id="KW-0949">S-adenosyl-L-methionine</keyword>
<organism evidence="16 17">
    <name type="scientific">Panaeolus cyanescens</name>
    <dbReference type="NCBI Taxonomy" id="181874"/>
    <lineage>
        <taxon>Eukaryota</taxon>
        <taxon>Fungi</taxon>
        <taxon>Dikarya</taxon>
        <taxon>Basidiomycota</taxon>
        <taxon>Agaricomycotina</taxon>
        <taxon>Agaricomycetes</taxon>
        <taxon>Agaricomycetidae</taxon>
        <taxon>Agaricales</taxon>
        <taxon>Agaricineae</taxon>
        <taxon>Galeropsidaceae</taxon>
        <taxon>Panaeolus</taxon>
    </lineage>
</organism>
<dbReference type="PANTHER" id="PTHR45814:SF2">
    <property type="entry name" value="HISTONE-LYSINE N-METHYLTRANSFERASE SETD1"/>
    <property type="match status" value="1"/>
</dbReference>
<evidence type="ECO:0000256" key="2">
    <source>
        <dbReference type="ARBA" id="ARBA00012182"/>
    </source>
</evidence>
<keyword evidence="17" id="KW-1185">Reference proteome</keyword>
<dbReference type="EC" id="2.1.1.354" evidence="2"/>
<protein>
    <recommendedName>
        <fullName evidence="3">Histone-lysine N-methyltransferase, H3 lysine-4 specific</fullName>
        <ecNumber evidence="2">2.1.1.354</ecNumber>
    </recommendedName>
    <alternativeName>
        <fullName evidence="9">SET domain-containing protein 1</fullName>
    </alternativeName>
</protein>
<feature type="region of interest" description="Disordered" evidence="13">
    <location>
        <begin position="894"/>
        <end position="914"/>
    </location>
</feature>
<dbReference type="PANTHER" id="PTHR45814">
    <property type="entry name" value="HISTONE-LYSINE N-METHYLTRANSFERASE SETD1"/>
    <property type="match status" value="1"/>
</dbReference>
<dbReference type="InterPro" id="IPR000504">
    <property type="entry name" value="RRM_dom"/>
</dbReference>
<keyword evidence="7" id="KW-0156">Chromatin regulator</keyword>
<dbReference type="SMART" id="SM00508">
    <property type="entry name" value="PostSET"/>
    <property type="match status" value="1"/>
</dbReference>
<feature type="compositionally biased region" description="Low complexity" evidence="13">
    <location>
        <begin position="780"/>
        <end position="791"/>
    </location>
</feature>
<dbReference type="OrthoDB" id="308383at2759"/>
<evidence type="ECO:0000256" key="7">
    <source>
        <dbReference type="ARBA" id="ARBA00022853"/>
    </source>
</evidence>
<evidence type="ECO:0000256" key="13">
    <source>
        <dbReference type="SAM" id="MobiDB-lite"/>
    </source>
</evidence>
<comment type="subcellular location">
    <subcellularLocation>
        <location evidence="1">Nucleus</location>
    </subcellularLocation>
</comment>
<dbReference type="InterPro" id="IPR001214">
    <property type="entry name" value="SET_dom"/>
</dbReference>
<dbReference type="InterPro" id="IPR044570">
    <property type="entry name" value="Set1-like"/>
</dbReference>
<dbReference type="PROSITE" id="PS50280">
    <property type="entry name" value="SET"/>
    <property type="match status" value="1"/>
</dbReference>
<dbReference type="InterPro" id="IPR024657">
    <property type="entry name" value="COMPASS_Set1_N-SET"/>
</dbReference>
<feature type="domain" description="Post-SET" evidence="15">
    <location>
        <begin position="1081"/>
        <end position="1097"/>
    </location>
</feature>
<dbReference type="InterPro" id="IPR012677">
    <property type="entry name" value="Nucleotide-bd_a/b_plait_sf"/>
</dbReference>
<evidence type="ECO:0000256" key="9">
    <source>
        <dbReference type="ARBA" id="ARBA00030093"/>
    </source>
</evidence>
<dbReference type="PROSITE" id="PS50868">
    <property type="entry name" value="POST_SET"/>
    <property type="match status" value="1"/>
</dbReference>
<gene>
    <name evidence="16" type="ORF">CVT24_009027</name>
</gene>
<comment type="catalytic activity">
    <reaction evidence="12">
        <text>N(6),N(6)-dimethyl-L-lysyl(4)-[histone H3] + S-adenosyl-L-methionine = N(6),N(6),N(6)-trimethyl-L-lysyl(4)-[histone H3] + S-adenosyl-L-homocysteine + H(+)</text>
        <dbReference type="Rhea" id="RHEA:60272"/>
        <dbReference type="Rhea" id="RHEA-COMP:15537"/>
        <dbReference type="Rhea" id="RHEA-COMP:15540"/>
        <dbReference type="ChEBI" id="CHEBI:15378"/>
        <dbReference type="ChEBI" id="CHEBI:57856"/>
        <dbReference type="ChEBI" id="CHEBI:59789"/>
        <dbReference type="ChEBI" id="CHEBI:61961"/>
        <dbReference type="ChEBI" id="CHEBI:61976"/>
    </reaction>
</comment>
<feature type="compositionally biased region" description="Pro residues" evidence="13">
    <location>
        <begin position="801"/>
        <end position="811"/>
    </location>
</feature>
<sequence>PPSPSDWKSRPRSQSRPRPAEPEASVTIRPPPPPEAPKLVREYLPPTPWPPDPSEYPADTRSYRVVYDPAFEVYPTLSYLAAQTPGYYRALIEHIRKYGSEEVVQDRIKGKGKGKELLRRYEGKIMTERGEDGFKEEEVVVCDPRKDPNYIKPNKPIRTEFVEVHYEYDQHSTGPPPPCSVLITNVSPLTPNSNLRRNFLQHGNIMSFEPQIDKENGSALGIIALRYSNHDEAKRCVEKEDGRKGGIIGAIKPGEVEEWRVVFDGDGSKLKAVLKDLEERRKREREERKKGPMAFNHNGATPSGGSSSMHGGVGNSATPQSGRQSPIVRKPLNPQSGGGRGQWNSGDSSSRTPQGSSGPPLKGPHALPAKPPPPTTLPGSKPTPAANESKASGGEDSLQVLLRDAREKKLKQSEEKKSTPAPKPLTTMAAMTRGRKVKYDWGRLAERSPSPTSRLAVQAPGVMGAEPKSEEDKKKEYDEVLKQLAASPHDHVKIQCTAQLVRNADDEAVKEFFENFPLDKILRDHSNIYVTFTKGGIAHRAVAVLASKTLKHQSVALTSHAPPAYTPPEPEKTDWTEAELVEEAQKLILRDLKRALEQDIAEKLVGRDINRSVTEIKAKGPAAVPQEQKLMDYKRLKTLSFKKKKGAVEEHEAEREADEEDHEMEDDADRPKKKRKTEMVVKKARRVIDDDVESEDEAESEVVRLSEVDSDGVKKRLVSEDRDDEDEPVRKKAKIQVVEGKAKKGKKGKKDVVDATILGETEAFEAPAVAQIIIDGTAESSISPSRSPSPRRTQKRRKHIPTPPPTPPPFDPIAEGLGEDDEDFYFARLVLEGKEPEEEEPEPEADVPSTSADVPTFRKHITGSARTEGYYKITHAEKAAYVAQYQARAANAGSTHAVVDEPQPQQVTSSRSNRATARRRAQGLEEINQVQRAVALSKGETAANELTFKFNQLQTRKKHLRFARSPIHDWGLYAMEKISRGEMVIEYVGEVIRAAVADKREKAYERQGIGSSYLFRIDEDLVVDATKKGNLGRLINHSCDPNCTAKIITISGEKKIVIYAKQDIDYGDEITYDYHFPFEQDKIPCLCGSAKCRGFLN</sequence>
<dbReference type="Proteomes" id="UP000284842">
    <property type="component" value="Unassembled WGS sequence"/>
</dbReference>
<feature type="compositionally biased region" description="Polar residues" evidence="13">
    <location>
        <begin position="342"/>
        <end position="357"/>
    </location>
</feature>
<dbReference type="FunCoup" id="A0A409YAK0">
    <property type="interactions" value="57"/>
</dbReference>
<keyword evidence="8" id="KW-0539">Nucleus</keyword>
<evidence type="ECO:0000256" key="6">
    <source>
        <dbReference type="ARBA" id="ARBA00022691"/>
    </source>
</evidence>
<dbReference type="Pfam" id="PF00856">
    <property type="entry name" value="SET"/>
    <property type="match status" value="1"/>
</dbReference>
<dbReference type="InterPro" id="IPR035979">
    <property type="entry name" value="RBD_domain_sf"/>
</dbReference>
<dbReference type="STRING" id="181874.A0A409YAK0"/>
<evidence type="ECO:0000256" key="5">
    <source>
        <dbReference type="ARBA" id="ARBA00022679"/>
    </source>
</evidence>
<dbReference type="InParanoid" id="A0A409YAK0"/>
<dbReference type="Gene3D" id="2.170.270.10">
    <property type="entry name" value="SET domain"/>
    <property type="match status" value="1"/>
</dbReference>
<evidence type="ECO:0000256" key="12">
    <source>
        <dbReference type="ARBA" id="ARBA00049129"/>
    </source>
</evidence>
<reference evidence="16 17" key="1">
    <citation type="journal article" date="2018" name="Evol. Lett.">
        <title>Horizontal gene cluster transfer increased hallucinogenic mushroom diversity.</title>
        <authorList>
            <person name="Reynolds H.T."/>
            <person name="Vijayakumar V."/>
            <person name="Gluck-Thaler E."/>
            <person name="Korotkin H.B."/>
            <person name="Matheny P.B."/>
            <person name="Slot J.C."/>
        </authorList>
    </citation>
    <scope>NUCLEOTIDE SEQUENCE [LARGE SCALE GENOMIC DNA]</scope>
    <source>
        <strain evidence="16 17">2629</strain>
    </source>
</reference>
<dbReference type="Gene3D" id="3.30.70.330">
    <property type="match status" value="1"/>
</dbReference>
<evidence type="ECO:0000259" key="14">
    <source>
        <dbReference type="PROSITE" id="PS50280"/>
    </source>
</evidence>
<dbReference type="InterPro" id="IPR003616">
    <property type="entry name" value="Post-SET_dom"/>
</dbReference>
<dbReference type="Pfam" id="PF00076">
    <property type="entry name" value="RRM_1"/>
    <property type="match status" value="1"/>
</dbReference>
<evidence type="ECO:0000256" key="3">
    <source>
        <dbReference type="ARBA" id="ARBA00015839"/>
    </source>
</evidence>
<dbReference type="GO" id="GO:0140999">
    <property type="term" value="F:histone H3K4 trimethyltransferase activity"/>
    <property type="evidence" value="ECO:0007669"/>
    <property type="project" value="UniProtKB-EC"/>
</dbReference>
<dbReference type="EMBL" id="NHTK01001339">
    <property type="protein sequence ID" value="PPR00020.1"/>
    <property type="molecule type" value="Genomic_DNA"/>
</dbReference>
<evidence type="ECO:0000313" key="16">
    <source>
        <dbReference type="EMBL" id="PPR00020.1"/>
    </source>
</evidence>
<dbReference type="AlphaFoldDB" id="A0A409YAK0"/>
<feature type="compositionally biased region" description="Basic and acidic residues" evidence="13">
    <location>
        <begin position="281"/>
        <end position="290"/>
    </location>
</feature>
<feature type="compositionally biased region" description="Basic and acidic residues" evidence="13">
    <location>
        <begin position="403"/>
        <end position="418"/>
    </location>
</feature>
<evidence type="ECO:0000256" key="11">
    <source>
        <dbReference type="ARBA" id="ARBA00047583"/>
    </source>
</evidence>
<feature type="non-terminal residue" evidence="16">
    <location>
        <position position="1"/>
    </location>
</feature>
<evidence type="ECO:0000313" key="17">
    <source>
        <dbReference type="Proteomes" id="UP000284842"/>
    </source>
</evidence>
<comment type="catalytic activity">
    <reaction evidence="10">
        <text>L-lysyl(4)-[histone H3] + 3 S-adenosyl-L-methionine = N(6),N(6),N(6)-trimethyl-L-lysyl(4)-[histone H3] + 3 S-adenosyl-L-homocysteine + 3 H(+)</text>
        <dbReference type="Rhea" id="RHEA:60260"/>
        <dbReference type="Rhea" id="RHEA-COMP:15537"/>
        <dbReference type="Rhea" id="RHEA-COMP:15547"/>
        <dbReference type="ChEBI" id="CHEBI:15378"/>
        <dbReference type="ChEBI" id="CHEBI:29969"/>
        <dbReference type="ChEBI" id="CHEBI:57856"/>
        <dbReference type="ChEBI" id="CHEBI:59789"/>
        <dbReference type="ChEBI" id="CHEBI:61961"/>
        <dbReference type="EC" id="2.1.1.354"/>
    </reaction>
</comment>
<feature type="region of interest" description="Disordered" evidence="13">
    <location>
        <begin position="777"/>
        <end position="817"/>
    </location>
</feature>
<dbReference type="InterPro" id="IPR046341">
    <property type="entry name" value="SET_dom_sf"/>
</dbReference>
<proteinExistence type="predicted"/>
<feature type="region of interest" description="Disordered" evidence="13">
    <location>
        <begin position="446"/>
        <end position="472"/>
    </location>
</feature>
<dbReference type="GO" id="GO:0032259">
    <property type="term" value="P:methylation"/>
    <property type="evidence" value="ECO:0007669"/>
    <property type="project" value="UniProtKB-KW"/>
</dbReference>
<dbReference type="SMART" id="SM00317">
    <property type="entry name" value="SET"/>
    <property type="match status" value="1"/>
</dbReference>
<comment type="caution">
    <text evidence="16">The sequence shown here is derived from an EMBL/GenBank/DDBJ whole genome shotgun (WGS) entry which is preliminary data.</text>
</comment>
<comment type="catalytic activity">
    <reaction evidence="11">
        <text>N(6)-methyl-L-lysyl(4)-[histone H3] + S-adenosyl-L-methionine = N(6),N(6)-dimethyl-L-lysyl(4)-[histone H3] + S-adenosyl-L-homocysteine + H(+)</text>
        <dbReference type="Rhea" id="RHEA:60268"/>
        <dbReference type="Rhea" id="RHEA-COMP:15540"/>
        <dbReference type="Rhea" id="RHEA-COMP:15543"/>
        <dbReference type="ChEBI" id="CHEBI:15378"/>
        <dbReference type="ChEBI" id="CHEBI:57856"/>
        <dbReference type="ChEBI" id="CHEBI:59789"/>
        <dbReference type="ChEBI" id="CHEBI:61929"/>
        <dbReference type="ChEBI" id="CHEBI:61976"/>
    </reaction>
</comment>
<feature type="region of interest" description="Disordered" evidence="13">
    <location>
        <begin position="644"/>
        <end position="710"/>
    </location>
</feature>
<feature type="compositionally biased region" description="Basic and acidic residues" evidence="13">
    <location>
        <begin position="677"/>
        <end position="689"/>
    </location>
</feature>
<feature type="compositionally biased region" description="Acidic residues" evidence="13">
    <location>
        <begin position="655"/>
        <end position="668"/>
    </location>
</feature>
<dbReference type="Pfam" id="PF11764">
    <property type="entry name" value="N-SET"/>
    <property type="match status" value="1"/>
</dbReference>
<feature type="compositionally biased region" description="Low complexity" evidence="13">
    <location>
        <begin position="358"/>
        <end position="368"/>
    </location>
</feature>
<keyword evidence="5" id="KW-0808">Transferase</keyword>
<feature type="region of interest" description="Disordered" evidence="13">
    <location>
        <begin position="835"/>
        <end position="855"/>
    </location>
</feature>
<feature type="compositionally biased region" description="Acidic residues" evidence="13">
    <location>
        <begin position="835"/>
        <end position="845"/>
    </location>
</feature>
<keyword evidence="4" id="KW-0489">Methyltransferase</keyword>
<dbReference type="GO" id="GO:0048188">
    <property type="term" value="C:Set1C/COMPASS complex"/>
    <property type="evidence" value="ECO:0007669"/>
    <property type="project" value="TreeGrafter"/>
</dbReference>
<feature type="compositionally biased region" description="Acidic residues" evidence="13">
    <location>
        <begin position="690"/>
        <end position="700"/>
    </location>
</feature>
<feature type="region of interest" description="Disordered" evidence="13">
    <location>
        <begin position="1"/>
        <end position="57"/>
    </location>
</feature>
<feature type="domain" description="SET" evidence="14">
    <location>
        <begin position="958"/>
        <end position="1075"/>
    </location>
</feature>
<feature type="compositionally biased region" description="Pro residues" evidence="13">
    <location>
        <begin position="45"/>
        <end position="54"/>
    </location>
</feature>
<dbReference type="GO" id="GO:0003723">
    <property type="term" value="F:RNA binding"/>
    <property type="evidence" value="ECO:0007669"/>
    <property type="project" value="InterPro"/>
</dbReference>
<accession>A0A409YAK0</accession>
<evidence type="ECO:0000256" key="8">
    <source>
        <dbReference type="ARBA" id="ARBA00023242"/>
    </source>
</evidence>